<organism evidence="1 2">
    <name type="scientific">Trachipleistophora hominis</name>
    <name type="common">Microsporidian parasite</name>
    <dbReference type="NCBI Taxonomy" id="72359"/>
    <lineage>
        <taxon>Eukaryota</taxon>
        <taxon>Fungi</taxon>
        <taxon>Fungi incertae sedis</taxon>
        <taxon>Microsporidia</taxon>
        <taxon>Pleistophoridae</taxon>
        <taxon>Trachipleistophora</taxon>
    </lineage>
</organism>
<dbReference type="HOGENOM" id="CLU_2074784_0_0_1"/>
<evidence type="ECO:0000313" key="1">
    <source>
        <dbReference type="EMBL" id="ELQ74047.1"/>
    </source>
</evidence>
<dbReference type="OrthoDB" id="10349522at2759"/>
<name>L7JTF8_TRAHO</name>
<dbReference type="InParanoid" id="L7JTF8"/>
<dbReference type="OMA" id="CPIAVKK"/>
<evidence type="ECO:0000313" key="2">
    <source>
        <dbReference type="Proteomes" id="UP000011185"/>
    </source>
</evidence>
<proteinExistence type="predicted"/>
<gene>
    <name evidence="1" type="ORF">THOM_3050</name>
</gene>
<sequence>MPRLQELDKKNIHFIFFEQENILRISCNGPVTIILPIYKVLSRVFSYLANIDKGVLLVCPIAVKKTKTDTKIEYFIFAGNECVDFALIPDFSFPFKAFNLCGIILFFTLNFCVTEFCN</sequence>
<protein>
    <submittedName>
        <fullName evidence="1">Uncharacterized protein</fullName>
    </submittedName>
</protein>
<dbReference type="Proteomes" id="UP000011185">
    <property type="component" value="Unassembled WGS sequence"/>
</dbReference>
<dbReference type="EMBL" id="JH994082">
    <property type="protein sequence ID" value="ELQ74047.1"/>
    <property type="molecule type" value="Genomic_DNA"/>
</dbReference>
<reference evidence="1 2" key="1">
    <citation type="journal article" date="2012" name="PLoS Pathog.">
        <title>The genome of the obligate intracellular parasite Trachipleistophora hominis: new insights into microsporidian genome dynamics and reductive evolution.</title>
        <authorList>
            <person name="Heinz E."/>
            <person name="Williams T.A."/>
            <person name="Nakjang S."/>
            <person name="Noel C.J."/>
            <person name="Swan D.C."/>
            <person name="Goldberg A.V."/>
            <person name="Harris S.R."/>
            <person name="Weinmaier T."/>
            <person name="Markert S."/>
            <person name="Becher D."/>
            <person name="Bernhardt J."/>
            <person name="Dagan T."/>
            <person name="Hacker C."/>
            <person name="Lucocq J.M."/>
            <person name="Schweder T."/>
            <person name="Rattei T."/>
            <person name="Hall N."/>
            <person name="Hirt R.P."/>
            <person name="Embley T.M."/>
        </authorList>
    </citation>
    <scope>NUCLEOTIDE SEQUENCE [LARGE SCALE GENOMIC DNA]</scope>
</reference>
<accession>L7JTF8</accession>
<dbReference type="AlphaFoldDB" id="L7JTF8"/>
<dbReference type="VEuPathDB" id="MicrosporidiaDB:THOM_3050"/>
<keyword evidence="2" id="KW-1185">Reference proteome</keyword>